<dbReference type="GO" id="GO:0005737">
    <property type="term" value="C:cytoplasm"/>
    <property type="evidence" value="ECO:0007669"/>
    <property type="project" value="TreeGrafter"/>
</dbReference>
<reference evidence="11" key="1">
    <citation type="submission" date="2021-03" db="EMBL/GenBank/DDBJ databases">
        <authorList>
            <person name="Li Z."/>
            <person name="Yang C."/>
        </authorList>
    </citation>
    <scope>NUCLEOTIDE SEQUENCE</scope>
    <source>
        <strain evidence="11">Dzin_1.0</strain>
        <tissue evidence="11">Leaf</tissue>
    </source>
</reference>
<comment type="similarity">
    <text evidence="1">Belongs to the PPP phosphatase family. PP-1 subfamily.</text>
</comment>
<keyword evidence="12" id="KW-1185">Reference proteome</keyword>
<evidence type="ECO:0000256" key="7">
    <source>
        <dbReference type="ARBA" id="ARBA00048336"/>
    </source>
</evidence>
<keyword evidence="2" id="KW-0479">Metal-binding</keyword>
<dbReference type="SMART" id="SM00156">
    <property type="entry name" value="PP2Ac"/>
    <property type="match status" value="1"/>
</dbReference>
<dbReference type="Pfam" id="PF00149">
    <property type="entry name" value="Metallophos"/>
    <property type="match status" value="1"/>
</dbReference>
<proteinExistence type="inferred from homology"/>
<evidence type="ECO:0000256" key="4">
    <source>
        <dbReference type="ARBA" id="ARBA00022912"/>
    </source>
</evidence>
<dbReference type="PANTHER" id="PTHR11668">
    <property type="entry name" value="SERINE/THREONINE PROTEIN PHOSPHATASE"/>
    <property type="match status" value="1"/>
</dbReference>
<evidence type="ECO:0000256" key="2">
    <source>
        <dbReference type="ARBA" id="ARBA00022723"/>
    </source>
</evidence>
<dbReference type="GO" id="GO:0004722">
    <property type="term" value="F:protein serine/threonine phosphatase activity"/>
    <property type="evidence" value="ECO:0007669"/>
    <property type="project" value="UniProtKB-EC"/>
</dbReference>
<dbReference type="SUPFAM" id="SSF56300">
    <property type="entry name" value="Metallo-dependent phosphatases"/>
    <property type="match status" value="1"/>
</dbReference>
<dbReference type="EMBL" id="JAGGNH010000009">
    <property type="protein sequence ID" value="KAJ0962931.1"/>
    <property type="molecule type" value="Genomic_DNA"/>
</dbReference>
<dbReference type="AlphaFoldDB" id="A0A9D5BXY7"/>
<dbReference type="Proteomes" id="UP001085076">
    <property type="component" value="Miscellaneous, Linkage group lg09"/>
</dbReference>
<dbReference type="InterPro" id="IPR029052">
    <property type="entry name" value="Metallo-depent_PP-like"/>
</dbReference>
<evidence type="ECO:0000259" key="10">
    <source>
        <dbReference type="PROSITE" id="PS00125"/>
    </source>
</evidence>
<dbReference type="OrthoDB" id="1930084at2759"/>
<dbReference type="CDD" id="cd07414">
    <property type="entry name" value="MPP_PP1_PPKL"/>
    <property type="match status" value="1"/>
</dbReference>
<evidence type="ECO:0000256" key="1">
    <source>
        <dbReference type="ARBA" id="ARBA00005333"/>
    </source>
</evidence>
<dbReference type="InterPro" id="IPR050341">
    <property type="entry name" value="PP1_catalytic_subunit"/>
</dbReference>
<dbReference type="GO" id="GO:0046872">
    <property type="term" value="F:metal ion binding"/>
    <property type="evidence" value="ECO:0007669"/>
    <property type="project" value="UniProtKB-KW"/>
</dbReference>
<evidence type="ECO:0000256" key="8">
    <source>
        <dbReference type="RuleBase" id="RU004273"/>
    </source>
</evidence>
<keyword evidence="3 8" id="KW-0378">Hydrolase</keyword>
<evidence type="ECO:0000256" key="3">
    <source>
        <dbReference type="ARBA" id="ARBA00022801"/>
    </source>
</evidence>
<comment type="catalytic activity">
    <reaction evidence="7 8">
        <text>O-phospho-L-threonyl-[protein] + H2O = L-threonyl-[protein] + phosphate</text>
        <dbReference type="Rhea" id="RHEA:47004"/>
        <dbReference type="Rhea" id="RHEA-COMP:11060"/>
        <dbReference type="Rhea" id="RHEA-COMP:11605"/>
        <dbReference type="ChEBI" id="CHEBI:15377"/>
        <dbReference type="ChEBI" id="CHEBI:30013"/>
        <dbReference type="ChEBI" id="CHEBI:43474"/>
        <dbReference type="ChEBI" id="CHEBI:61977"/>
        <dbReference type="EC" id="3.1.3.16"/>
    </reaction>
</comment>
<keyword evidence="5" id="KW-0464">Manganese</keyword>
<dbReference type="Gene3D" id="3.60.21.10">
    <property type="match status" value="1"/>
</dbReference>
<dbReference type="PANTHER" id="PTHR11668:SF496">
    <property type="entry name" value="SERINE_THREONINE-PROTEIN PHOSPHATASE"/>
    <property type="match status" value="1"/>
</dbReference>
<feature type="region of interest" description="Disordered" evidence="9">
    <location>
        <begin position="306"/>
        <end position="335"/>
    </location>
</feature>
<comment type="catalytic activity">
    <reaction evidence="6">
        <text>O-phospho-L-seryl-[protein] + H2O = L-seryl-[protein] + phosphate</text>
        <dbReference type="Rhea" id="RHEA:20629"/>
        <dbReference type="Rhea" id="RHEA-COMP:9863"/>
        <dbReference type="Rhea" id="RHEA-COMP:11604"/>
        <dbReference type="ChEBI" id="CHEBI:15377"/>
        <dbReference type="ChEBI" id="CHEBI:29999"/>
        <dbReference type="ChEBI" id="CHEBI:43474"/>
        <dbReference type="ChEBI" id="CHEBI:83421"/>
        <dbReference type="EC" id="3.1.3.16"/>
    </reaction>
</comment>
<dbReference type="InterPro" id="IPR006186">
    <property type="entry name" value="Ser/Thr-sp_prot-phosphatase"/>
</dbReference>
<evidence type="ECO:0000256" key="5">
    <source>
        <dbReference type="ARBA" id="ARBA00023211"/>
    </source>
</evidence>
<evidence type="ECO:0000256" key="9">
    <source>
        <dbReference type="SAM" id="MobiDB-lite"/>
    </source>
</evidence>
<dbReference type="Pfam" id="PF16891">
    <property type="entry name" value="STPPase_N"/>
    <property type="match status" value="1"/>
</dbReference>
<dbReference type="InterPro" id="IPR004843">
    <property type="entry name" value="Calcineurin-like_PHP"/>
</dbReference>
<dbReference type="PROSITE" id="PS00125">
    <property type="entry name" value="SER_THR_PHOSPHATASE"/>
    <property type="match status" value="1"/>
</dbReference>
<gene>
    <name evidence="11" type="ORF">J5N97_028053</name>
</gene>
<feature type="domain" description="Serine/threonine specific protein phosphatases" evidence="10">
    <location>
        <begin position="120"/>
        <end position="125"/>
    </location>
</feature>
<keyword evidence="4" id="KW-0904">Protein phosphatase</keyword>
<dbReference type="PRINTS" id="PR00114">
    <property type="entry name" value="STPHPHTASE"/>
</dbReference>
<dbReference type="GO" id="GO:0005634">
    <property type="term" value="C:nucleus"/>
    <property type="evidence" value="ECO:0007669"/>
    <property type="project" value="TreeGrafter"/>
</dbReference>
<name>A0A9D5BXY7_9LILI</name>
<organism evidence="11 12">
    <name type="scientific">Dioscorea zingiberensis</name>
    <dbReference type="NCBI Taxonomy" id="325984"/>
    <lineage>
        <taxon>Eukaryota</taxon>
        <taxon>Viridiplantae</taxon>
        <taxon>Streptophyta</taxon>
        <taxon>Embryophyta</taxon>
        <taxon>Tracheophyta</taxon>
        <taxon>Spermatophyta</taxon>
        <taxon>Magnoliopsida</taxon>
        <taxon>Liliopsida</taxon>
        <taxon>Dioscoreales</taxon>
        <taxon>Dioscoreaceae</taxon>
        <taxon>Dioscorea</taxon>
    </lineage>
</organism>
<accession>A0A9D5BXY7</accession>
<evidence type="ECO:0000256" key="6">
    <source>
        <dbReference type="ARBA" id="ARBA00047761"/>
    </source>
</evidence>
<reference evidence="11" key="2">
    <citation type="journal article" date="2022" name="Hortic Res">
        <title>The genome of Dioscorea zingiberensis sheds light on the biosynthesis, origin and evolution of the medicinally important diosgenin saponins.</title>
        <authorList>
            <person name="Li Y."/>
            <person name="Tan C."/>
            <person name="Li Z."/>
            <person name="Guo J."/>
            <person name="Li S."/>
            <person name="Chen X."/>
            <person name="Wang C."/>
            <person name="Dai X."/>
            <person name="Yang H."/>
            <person name="Song W."/>
            <person name="Hou L."/>
            <person name="Xu J."/>
            <person name="Tong Z."/>
            <person name="Xu A."/>
            <person name="Yuan X."/>
            <person name="Wang W."/>
            <person name="Yang Q."/>
            <person name="Chen L."/>
            <person name="Sun Z."/>
            <person name="Wang K."/>
            <person name="Pan B."/>
            <person name="Chen J."/>
            <person name="Bao Y."/>
            <person name="Liu F."/>
            <person name="Qi X."/>
            <person name="Gang D.R."/>
            <person name="Wen J."/>
            <person name="Li J."/>
        </authorList>
    </citation>
    <scope>NUCLEOTIDE SEQUENCE</scope>
    <source>
        <strain evidence="11">Dzin_1.0</strain>
    </source>
</reference>
<dbReference type="EC" id="3.1.3.16" evidence="8"/>
<feature type="compositionally biased region" description="Basic and acidic residues" evidence="9">
    <location>
        <begin position="320"/>
        <end position="335"/>
    </location>
</feature>
<protein>
    <recommendedName>
        <fullName evidence="8">Serine/threonine-protein phosphatase</fullName>
        <ecNumber evidence="8">3.1.3.16</ecNumber>
    </recommendedName>
</protein>
<evidence type="ECO:0000313" key="12">
    <source>
        <dbReference type="Proteomes" id="UP001085076"/>
    </source>
</evidence>
<evidence type="ECO:0000313" key="11">
    <source>
        <dbReference type="EMBL" id="KAJ0962931.1"/>
    </source>
</evidence>
<dbReference type="FunFam" id="3.60.21.10:FF:000026">
    <property type="entry name" value="Serine/threonine-protein phosphatase"/>
    <property type="match status" value="1"/>
</dbReference>
<comment type="caution">
    <text evidence="11">The sequence shown here is derived from an EMBL/GenBank/DDBJ whole genome shotgun (WGS) entry which is preliminary data.</text>
</comment>
<sequence length="335" mass="37913">MDEALLDDIIARLIAQKPGSGKGSKLVQISEAEIRQLCASSKEVFLAQPNLLEIEAPVKICGDVHGQYSDLLRLFEYGGFPPKAKYLFLGDYVDRGKHSIETICLLLAYKIKYPENFFLLRGNHECASINRIYGFYDECKRRFNVRLWKVFTDCFNCLPVAALIDEKILCMHGGLSPDLKSLDEIRKIDRPDDVPDEGLLCDLLWSDPEKDFEGWGESDRGVSYIFGFDVVAEFLQKHDLDLICRAHQVVEDGYEFFADRQLVTIFSAPNYCGEFDNAGAMMSVDEELTCSFQILKPIEKKGKSVCTNNLLRPGTPPKKRNYDSKPPDSHGDAED</sequence>
<dbReference type="InterPro" id="IPR031675">
    <property type="entry name" value="STPPase_N"/>
</dbReference>